<dbReference type="Proteomes" id="UP000578112">
    <property type="component" value="Unassembled WGS sequence"/>
</dbReference>
<evidence type="ECO:0000313" key="4">
    <source>
        <dbReference type="Proteomes" id="UP000578112"/>
    </source>
</evidence>
<comment type="caution">
    <text evidence="3">The sequence shown here is derived from an EMBL/GenBank/DDBJ whole genome shotgun (WGS) entry which is preliminary data.</text>
</comment>
<organism evidence="3 4">
    <name type="scientific">Actinoplanes digitatis</name>
    <dbReference type="NCBI Taxonomy" id="1868"/>
    <lineage>
        <taxon>Bacteria</taxon>
        <taxon>Bacillati</taxon>
        <taxon>Actinomycetota</taxon>
        <taxon>Actinomycetes</taxon>
        <taxon>Micromonosporales</taxon>
        <taxon>Micromonosporaceae</taxon>
        <taxon>Actinoplanes</taxon>
    </lineage>
</organism>
<keyword evidence="2" id="KW-1133">Transmembrane helix</keyword>
<feature type="compositionally biased region" description="Gly residues" evidence="1">
    <location>
        <begin position="298"/>
        <end position="320"/>
    </location>
</feature>
<keyword evidence="2" id="KW-0812">Transmembrane</keyword>
<feature type="transmembrane region" description="Helical" evidence="2">
    <location>
        <begin position="151"/>
        <end position="170"/>
    </location>
</feature>
<sequence length="342" mass="35484">MGISPHGRRPGTAVLVAVALGLLFGPVACGDGENRPNPPSARPSAQEPTERPTPTRTERTRTPEPEEPTDEATAQETPEPTSRPTRTATPDRTTAEATTEPATPTKTQTTTKAPETTEPTKEPTTEAPAPTPASAAPVTSTTSATASLGPVFWFLMIMLLAAVVGALMVWRSRRKQDWQTGAEVLAADSRAVVGVRLPSILTTTTAADRALAWPPVRADLADLAARWGQHAAAAPSEEQRQRSGQVGVLLQDLISGVDAENEALATGREWQLLRPRVEDIVRTLSAALGGQPQPGYGPQSGPGYGSQGGPPQGGPGYGPQGGPPQSGPGYGYDDGQGGPGPV</sequence>
<feature type="region of interest" description="Disordered" evidence="1">
    <location>
        <begin position="288"/>
        <end position="342"/>
    </location>
</feature>
<evidence type="ECO:0000256" key="2">
    <source>
        <dbReference type="SAM" id="Phobius"/>
    </source>
</evidence>
<feature type="compositionally biased region" description="Low complexity" evidence="1">
    <location>
        <begin position="71"/>
        <end position="117"/>
    </location>
</feature>
<protein>
    <submittedName>
        <fullName evidence="3">Uncharacterized protein</fullName>
    </submittedName>
</protein>
<evidence type="ECO:0000256" key="1">
    <source>
        <dbReference type="SAM" id="MobiDB-lite"/>
    </source>
</evidence>
<proteinExistence type="predicted"/>
<evidence type="ECO:0000313" key="3">
    <source>
        <dbReference type="EMBL" id="MBB4763010.1"/>
    </source>
</evidence>
<dbReference type="EMBL" id="JACHNH010000001">
    <property type="protein sequence ID" value="MBB4763010.1"/>
    <property type="molecule type" value="Genomic_DNA"/>
</dbReference>
<gene>
    <name evidence="3" type="ORF">BJ971_003566</name>
</gene>
<dbReference type="AlphaFoldDB" id="A0A7W7MQX3"/>
<feature type="region of interest" description="Disordered" evidence="1">
    <location>
        <begin position="27"/>
        <end position="138"/>
    </location>
</feature>
<keyword evidence="4" id="KW-1185">Reference proteome</keyword>
<keyword evidence="2" id="KW-0472">Membrane</keyword>
<feature type="compositionally biased region" description="Gly residues" evidence="1">
    <location>
        <begin position="328"/>
        <end position="342"/>
    </location>
</feature>
<feature type="compositionally biased region" description="Low complexity" evidence="1">
    <location>
        <begin position="125"/>
        <end position="138"/>
    </location>
</feature>
<reference evidence="3 4" key="1">
    <citation type="submission" date="2020-08" db="EMBL/GenBank/DDBJ databases">
        <title>Sequencing the genomes of 1000 actinobacteria strains.</title>
        <authorList>
            <person name="Klenk H.-P."/>
        </authorList>
    </citation>
    <scope>NUCLEOTIDE SEQUENCE [LARGE SCALE GENOMIC DNA]</scope>
    <source>
        <strain evidence="3 4">DSM 43149</strain>
    </source>
</reference>
<dbReference type="RefSeq" id="WP_184994376.1">
    <property type="nucleotide sequence ID" value="NZ_BOMK01000042.1"/>
</dbReference>
<accession>A0A7W7MQX3</accession>
<name>A0A7W7MQX3_9ACTN</name>